<organism evidence="1 2">
    <name type="scientific">Klebsiella michiganensis</name>
    <dbReference type="NCBI Taxonomy" id="1134687"/>
    <lineage>
        <taxon>Bacteria</taxon>
        <taxon>Pseudomonadati</taxon>
        <taxon>Pseudomonadota</taxon>
        <taxon>Gammaproteobacteria</taxon>
        <taxon>Enterobacterales</taxon>
        <taxon>Enterobacteriaceae</taxon>
        <taxon>Klebsiella/Raoultella group</taxon>
        <taxon>Klebsiella</taxon>
    </lineage>
</organism>
<dbReference type="EMBL" id="PIDR01002337">
    <property type="protein sequence ID" value="PLO52173.1"/>
    <property type="molecule type" value="Genomic_DNA"/>
</dbReference>
<name>A0A2J5NED5_9ENTR</name>
<feature type="non-terminal residue" evidence="1">
    <location>
        <position position="1"/>
    </location>
</feature>
<dbReference type="Gene3D" id="1.20.1260.10">
    <property type="match status" value="1"/>
</dbReference>
<gene>
    <name evidence="1" type="primary">paaA</name>
    <name evidence="1" type="ORF">CWN49_37510</name>
</gene>
<reference evidence="1 2" key="1">
    <citation type="submission" date="2017-11" db="EMBL/GenBank/DDBJ databases">
        <authorList>
            <person name="Han C.G."/>
        </authorList>
    </citation>
    <scope>NUCLEOTIDE SEQUENCE [LARGE SCALE GENOMIC DNA]</scope>
    <source>
        <strain evidence="1 2">A10</strain>
    </source>
</reference>
<reference evidence="1 2" key="2">
    <citation type="submission" date="2018-01" db="EMBL/GenBank/DDBJ databases">
        <title>Genomic study of Klebsiella pneumoniae.</title>
        <authorList>
            <person name="Yang Y."/>
            <person name="Bicalho R."/>
        </authorList>
    </citation>
    <scope>NUCLEOTIDE SEQUENCE [LARGE SCALE GENOMIC DNA]</scope>
    <source>
        <strain evidence="1 2">A10</strain>
    </source>
</reference>
<comment type="caution">
    <text evidence="1">The sequence shown here is derived from an EMBL/GenBank/DDBJ whole genome shotgun (WGS) entry which is preliminary data.</text>
</comment>
<accession>A0A2J5NED5</accession>
<evidence type="ECO:0000313" key="1">
    <source>
        <dbReference type="EMBL" id="PLO52173.1"/>
    </source>
</evidence>
<sequence>RLGAKRKAWEEGTWVREAALAHAQKQQARDAA</sequence>
<dbReference type="AlphaFoldDB" id="A0A2J5NED5"/>
<proteinExistence type="predicted"/>
<protein>
    <submittedName>
        <fullName evidence="1">1,2-phenylacetyl-CoA epoxidase subunit A</fullName>
    </submittedName>
</protein>
<dbReference type="Proteomes" id="UP000234667">
    <property type="component" value="Unassembled WGS sequence"/>
</dbReference>
<evidence type="ECO:0000313" key="2">
    <source>
        <dbReference type="Proteomes" id="UP000234667"/>
    </source>
</evidence>
<dbReference type="InterPro" id="IPR012347">
    <property type="entry name" value="Ferritin-like"/>
</dbReference>